<organism evidence="8">
    <name type="scientific">Strombidium inclinatum</name>
    <dbReference type="NCBI Taxonomy" id="197538"/>
    <lineage>
        <taxon>Eukaryota</taxon>
        <taxon>Sar</taxon>
        <taxon>Alveolata</taxon>
        <taxon>Ciliophora</taxon>
        <taxon>Intramacronucleata</taxon>
        <taxon>Spirotrichea</taxon>
        <taxon>Oligotrichia</taxon>
        <taxon>Strombidiidae</taxon>
        <taxon>Strombidium</taxon>
    </lineage>
</organism>
<evidence type="ECO:0000256" key="5">
    <source>
        <dbReference type="ARBA" id="ARBA00023273"/>
    </source>
</evidence>
<sequence>MMEHGSGLPPKTPNYGKTPKYIEKFKAEAREKAILKEEERAAKYRPPGTKQISEEERVRTLEQLLVNKNEVMKMLMQLPITLRTDSLKSQKTQLEKKLEQLEKTIEMFSRRTVYVKAN</sequence>
<dbReference type="PANTHER" id="PTHR21490:SF2">
    <property type="entry name" value="ENKURIN DOMAIN-CONTAINING PROTEIN 1"/>
    <property type="match status" value="1"/>
</dbReference>
<protein>
    <recommendedName>
        <fullName evidence="7">Enkurin domain-containing protein</fullName>
    </recommendedName>
</protein>
<feature type="domain" description="Enkurin" evidence="7">
    <location>
        <begin position="24"/>
        <end position="116"/>
    </location>
</feature>
<dbReference type="GO" id="GO:0005881">
    <property type="term" value="C:cytoplasmic microtubule"/>
    <property type="evidence" value="ECO:0007669"/>
    <property type="project" value="TreeGrafter"/>
</dbReference>
<dbReference type="InterPro" id="IPR052102">
    <property type="entry name" value="Enkurin_domain-protein"/>
</dbReference>
<feature type="coiled-coil region" evidence="6">
    <location>
        <begin position="84"/>
        <end position="111"/>
    </location>
</feature>
<dbReference type="InterPro" id="IPR027012">
    <property type="entry name" value="Enkurin_dom"/>
</dbReference>
<evidence type="ECO:0000259" key="7">
    <source>
        <dbReference type="PROSITE" id="PS51665"/>
    </source>
</evidence>
<name>A0A7S3IPS6_9SPIT</name>
<keyword evidence="4" id="KW-0206">Cytoskeleton</keyword>
<keyword evidence="3" id="KW-0963">Cytoplasm</keyword>
<comment type="subcellular location">
    <subcellularLocation>
        <location evidence="1">Cell projection</location>
        <location evidence="1">Cilium</location>
    </subcellularLocation>
    <subcellularLocation>
        <location evidence="2">Cytoplasm</location>
        <location evidence="2">Cytoskeleton</location>
    </subcellularLocation>
</comment>
<reference evidence="8" key="1">
    <citation type="submission" date="2021-01" db="EMBL/GenBank/DDBJ databases">
        <authorList>
            <person name="Corre E."/>
            <person name="Pelletier E."/>
            <person name="Niang G."/>
            <person name="Scheremetjew M."/>
            <person name="Finn R."/>
            <person name="Kale V."/>
            <person name="Holt S."/>
            <person name="Cochrane G."/>
            <person name="Meng A."/>
            <person name="Brown T."/>
            <person name="Cohen L."/>
        </authorList>
    </citation>
    <scope>NUCLEOTIDE SEQUENCE</scope>
    <source>
        <strain evidence="8">S3</strain>
    </source>
</reference>
<evidence type="ECO:0000256" key="1">
    <source>
        <dbReference type="ARBA" id="ARBA00004138"/>
    </source>
</evidence>
<keyword evidence="5" id="KW-0966">Cell projection</keyword>
<dbReference type="GO" id="GO:0005929">
    <property type="term" value="C:cilium"/>
    <property type="evidence" value="ECO:0007669"/>
    <property type="project" value="UniProtKB-SubCell"/>
</dbReference>
<dbReference type="Pfam" id="PF13864">
    <property type="entry name" value="Enkurin"/>
    <property type="match status" value="1"/>
</dbReference>
<keyword evidence="6" id="KW-0175">Coiled coil</keyword>
<evidence type="ECO:0000256" key="2">
    <source>
        <dbReference type="ARBA" id="ARBA00004245"/>
    </source>
</evidence>
<evidence type="ECO:0000256" key="4">
    <source>
        <dbReference type="ARBA" id="ARBA00023212"/>
    </source>
</evidence>
<dbReference type="PANTHER" id="PTHR21490">
    <property type="entry name" value="ENKURIN-RELATED"/>
    <property type="match status" value="1"/>
</dbReference>
<dbReference type="PROSITE" id="PS51665">
    <property type="entry name" value="ENKURIN"/>
    <property type="match status" value="1"/>
</dbReference>
<evidence type="ECO:0000313" key="8">
    <source>
        <dbReference type="EMBL" id="CAE0329516.1"/>
    </source>
</evidence>
<dbReference type="EMBL" id="HBIH01025362">
    <property type="protein sequence ID" value="CAE0329516.1"/>
    <property type="molecule type" value="Transcribed_RNA"/>
</dbReference>
<evidence type="ECO:0000256" key="6">
    <source>
        <dbReference type="SAM" id="Coils"/>
    </source>
</evidence>
<dbReference type="AlphaFoldDB" id="A0A7S3IPS6"/>
<accession>A0A7S3IPS6</accession>
<proteinExistence type="predicted"/>
<evidence type="ECO:0000256" key="3">
    <source>
        <dbReference type="ARBA" id="ARBA00022490"/>
    </source>
</evidence>
<gene>
    <name evidence="8" type="ORF">SINC0208_LOCUS10146</name>
</gene>